<evidence type="ECO:0000313" key="4">
    <source>
        <dbReference type="Proteomes" id="UP000317557"/>
    </source>
</evidence>
<keyword evidence="1" id="KW-1133">Transmembrane helix</keyword>
<dbReference type="Proteomes" id="UP000317557">
    <property type="component" value="Unassembled WGS sequence"/>
</dbReference>
<evidence type="ECO:0000256" key="1">
    <source>
        <dbReference type="SAM" id="Phobius"/>
    </source>
</evidence>
<dbReference type="Pfam" id="PF00704">
    <property type="entry name" value="Glyco_hydro_18"/>
    <property type="match status" value="1"/>
</dbReference>
<dbReference type="SUPFAM" id="SSF51445">
    <property type="entry name" value="(Trans)glycosidases"/>
    <property type="match status" value="1"/>
</dbReference>
<dbReference type="EMBL" id="FXTP01000002">
    <property type="protein sequence ID" value="SMO48733.1"/>
    <property type="molecule type" value="Genomic_DNA"/>
</dbReference>
<dbReference type="Gene3D" id="3.10.50.10">
    <property type="match status" value="1"/>
</dbReference>
<dbReference type="AlphaFoldDB" id="A0A521BNL8"/>
<dbReference type="GO" id="GO:0008061">
    <property type="term" value="F:chitin binding"/>
    <property type="evidence" value="ECO:0007669"/>
    <property type="project" value="InterPro"/>
</dbReference>
<keyword evidence="1" id="KW-0812">Transmembrane</keyword>
<dbReference type="InterPro" id="IPR011583">
    <property type="entry name" value="Chitinase_II/V-like_cat"/>
</dbReference>
<name>A0A521BNL8_9BACT</name>
<evidence type="ECO:0000313" key="3">
    <source>
        <dbReference type="EMBL" id="SMO48733.1"/>
    </source>
</evidence>
<feature type="transmembrane region" description="Helical" evidence="1">
    <location>
        <begin position="467"/>
        <end position="486"/>
    </location>
</feature>
<dbReference type="OrthoDB" id="1185215at2"/>
<dbReference type="InterPro" id="IPR029070">
    <property type="entry name" value="Chitinase_insertion_sf"/>
</dbReference>
<keyword evidence="4" id="KW-1185">Reference proteome</keyword>
<feature type="domain" description="GH18" evidence="2">
    <location>
        <begin position="83"/>
        <end position="413"/>
    </location>
</feature>
<dbReference type="RefSeq" id="WP_142453417.1">
    <property type="nucleotide sequence ID" value="NZ_FXTP01000002.1"/>
</dbReference>
<dbReference type="PANTHER" id="PTHR46066">
    <property type="entry name" value="CHITINASE DOMAIN-CONTAINING PROTEIN 1 FAMILY MEMBER"/>
    <property type="match status" value="1"/>
</dbReference>
<dbReference type="Gene3D" id="3.20.20.80">
    <property type="entry name" value="Glycosidases"/>
    <property type="match status" value="1"/>
</dbReference>
<accession>A0A521BNL8</accession>
<dbReference type="InterPro" id="IPR017853">
    <property type="entry name" value="GH"/>
</dbReference>
<reference evidence="3 4" key="1">
    <citation type="submission" date="2017-05" db="EMBL/GenBank/DDBJ databases">
        <authorList>
            <person name="Varghese N."/>
            <person name="Submissions S."/>
        </authorList>
    </citation>
    <scope>NUCLEOTIDE SEQUENCE [LARGE SCALE GENOMIC DNA]</scope>
    <source>
        <strain evidence="3 4">DSM 21985</strain>
    </source>
</reference>
<dbReference type="PROSITE" id="PS51910">
    <property type="entry name" value="GH18_2"/>
    <property type="match status" value="1"/>
</dbReference>
<dbReference type="SMART" id="SM00636">
    <property type="entry name" value="Glyco_18"/>
    <property type="match status" value="1"/>
</dbReference>
<keyword evidence="3" id="KW-0378">Hydrolase</keyword>
<feature type="transmembrane region" description="Helical" evidence="1">
    <location>
        <begin position="498"/>
        <end position="514"/>
    </location>
</feature>
<organism evidence="3 4">
    <name type="scientific">Gracilimonas mengyeensis</name>
    <dbReference type="NCBI Taxonomy" id="1302730"/>
    <lineage>
        <taxon>Bacteria</taxon>
        <taxon>Pseudomonadati</taxon>
        <taxon>Balneolota</taxon>
        <taxon>Balneolia</taxon>
        <taxon>Balneolales</taxon>
        <taxon>Balneolaceae</taxon>
        <taxon>Gracilimonas</taxon>
    </lineage>
</organism>
<dbReference type="PANTHER" id="PTHR46066:SF2">
    <property type="entry name" value="CHITINASE DOMAIN-CONTAINING PROTEIN 1"/>
    <property type="match status" value="1"/>
</dbReference>
<sequence length="560" mass="63138">MNFRMTNRVQAIGGIIILMFLLVGATQKVEAQTPDSTAADSLSHALRSQKYSGLGPVTEQDWGDYQGIADSVAPLGDFILKDSVEVFGWHPYWSGTAYKNYDFSMLSTIAYFSYELNPKTGGYKTIHDWKTTALIDSARAENPNIKILLTVTNFGKKNNREFLGVIRGQGARKQNLIDSLQVLLKLRKADGVVLDFEDVGRLEKKSLTDFVKELSTALKPNKYLVSMTLPAYDPHEIYDVKELTPFVDRFIIMTYGYYYSGSKKAGPVSPLVPSNTWGQGSVEQSLQDYAKLGLPPSKTLVGVPYYGEMWETHSADVPADVKRFRGTRTYKQIRNAFPYQPKFDQDSYSAYFNYTRQDNGEHRQLWFEDERSLAPLYDRVNQGNYRGVGLWALGDDDGYQDLWELLADKFGVEGKIDTTKIDETEDEIVDAAHKIEKDAEKAVGYLGEWVNDAKAWLGIKSNLETPIVFLVLVALTILLFPVVFFVVKLKELIKEHSVALYFVVSLILLLSIIFDKDILVESPQRIPAMDMVLLLIATATLGVLVANLLHHLVFNKKDLP</sequence>
<dbReference type="InterPro" id="IPR001223">
    <property type="entry name" value="Glyco_hydro18_cat"/>
</dbReference>
<evidence type="ECO:0000259" key="2">
    <source>
        <dbReference type="PROSITE" id="PS51910"/>
    </source>
</evidence>
<proteinExistence type="predicted"/>
<dbReference type="GO" id="GO:0016787">
    <property type="term" value="F:hydrolase activity"/>
    <property type="evidence" value="ECO:0007669"/>
    <property type="project" value="UniProtKB-KW"/>
</dbReference>
<protein>
    <submittedName>
        <fullName evidence="3">Glycosyl hydrolases family 18</fullName>
    </submittedName>
</protein>
<feature type="transmembrane region" description="Helical" evidence="1">
    <location>
        <begin position="526"/>
        <end position="549"/>
    </location>
</feature>
<dbReference type="GO" id="GO:0005975">
    <property type="term" value="P:carbohydrate metabolic process"/>
    <property type="evidence" value="ECO:0007669"/>
    <property type="project" value="InterPro"/>
</dbReference>
<gene>
    <name evidence="3" type="ORF">SAMN06265219_102429</name>
</gene>
<keyword evidence="1" id="KW-0472">Membrane</keyword>